<accession>A0AAD8GV10</accession>
<sequence>MLFLARLLFGKIIVETPKYEVIKSTSNYEIRKYLPAVVAQVKYSPSQFNGDKDGGFKLLANYIGVFGNPLNKAPQKIAMTIPVITKSSEKIQMTTPVVTKSSGGEGDDKEIVMQFILPSKYTKAEEAPEPVDERVVIGEESERKYGVVKFGGTATEKVVEEKVGMLKECLEKDGVKVVGEYLLARFNPTWTLARFKTNEVMIPVE</sequence>
<evidence type="ECO:0000256" key="1">
    <source>
        <dbReference type="ARBA" id="ARBA00009817"/>
    </source>
</evidence>
<dbReference type="EMBL" id="JAUIZM010000011">
    <property type="protein sequence ID" value="KAK1354625.1"/>
    <property type="molecule type" value="Genomic_DNA"/>
</dbReference>
<dbReference type="Proteomes" id="UP001237642">
    <property type="component" value="Unassembled WGS sequence"/>
</dbReference>
<dbReference type="PANTHER" id="PTHR11220:SF58">
    <property type="entry name" value="SOUL HEME-BINDING FAMILY PROTEIN"/>
    <property type="match status" value="1"/>
</dbReference>
<dbReference type="Gene3D" id="3.20.80.10">
    <property type="entry name" value="Regulatory factor, effector binding domain"/>
    <property type="match status" value="2"/>
</dbReference>
<proteinExistence type="inferred from homology"/>
<organism evidence="2 3">
    <name type="scientific">Heracleum sosnowskyi</name>
    <dbReference type="NCBI Taxonomy" id="360622"/>
    <lineage>
        <taxon>Eukaryota</taxon>
        <taxon>Viridiplantae</taxon>
        <taxon>Streptophyta</taxon>
        <taxon>Embryophyta</taxon>
        <taxon>Tracheophyta</taxon>
        <taxon>Spermatophyta</taxon>
        <taxon>Magnoliopsida</taxon>
        <taxon>eudicotyledons</taxon>
        <taxon>Gunneridae</taxon>
        <taxon>Pentapetalae</taxon>
        <taxon>asterids</taxon>
        <taxon>campanulids</taxon>
        <taxon>Apiales</taxon>
        <taxon>Apiaceae</taxon>
        <taxon>Apioideae</taxon>
        <taxon>apioid superclade</taxon>
        <taxon>Tordylieae</taxon>
        <taxon>Tordyliinae</taxon>
        <taxon>Heracleum</taxon>
    </lineage>
</organism>
<dbReference type="Pfam" id="PF04832">
    <property type="entry name" value="SOUL"/>
    <property type="match status" value="1"/>
</dbReference>
<evidence type="ECO:0000313" key="2">
    <source>
        <dbReference type="EMBL" id="KAK1354625.1"/>
    </source>
</evidence>
<comment type="caution">
    <text evidence="2">The sequence shown here is derived from an EMBL/GenBank/DDBJ whole genome shotgun (WGS) entry which is preliminary data.</text>
</comment>
<reference evidence="2" key="1">
    <citation type="submission" date="2023-02" db="EMBL/GenBank/DDBJ databases">
        <title>Genome of toxic invasive species Heracleum sosnowskyi carries increased number of genes despite the absence of recent whole-genome duplications.</title>
        <authorList>
            <person name="Schelkunov M."/>
            <person name="Shtratnikova V."/>
            <person name="Makarenko M."/>
            <person name="Klepikova A."/>
            <person name="Omelchenko D."/>
            <person name="Novikova G."/>
            <person name="Obukhova E."/>
            <person name="Bogdanov V."/>
            <person name="Penin A."/>
            <person name="Logacheva M."/>
        </authorList>
    </citation>
    <scope>NUCLEOTIDE SEQUENCE</scope>
    <source>
        <strain evidence="2">Hsosn_3</strain>
        <tissue evidence="2">Leaf</tissue>
    </source>
</reference>
<reference evidence="2" key="2">
    <citation type="submission" date="2023-05" db="EMBL/GenBank/DDBJ databases">
        <authorList>
            <person name="Schelkunov M.I."/>
        </authorList>
    </citation>
    <scope>NUCLEOTIDE SEQUENCE</scope>
    <source>
        <strain evidence="2">Hsosn_3</strain>
        <tissue evidence="2">Leaf</tissue>
    </source>
</reference>
<gene>
    <name evidence="2" type="ORF">POM88_047881</name>
</gene>
<keyword evidence="3" id="KW-1185">Reference proteome</keyword>
<name>A0AAD8GV10_9APIA</name>
<dbReference type="FunFam" id="3.20.80.10:FF:000013">
    <property type="entry name" value="Soul heme-binding family protein"/>
    <property type="match status" value="1"/>
</dbReference>
<dbReference type="FunFam" id="3.20.80.10:FF:000010">
    <property type="entry name" value="SOUL heme-binding family protein"/>
    <property type="match status" value="1"/>
</dbReference>
<dbReference type="InterPro" id="IPR011256">
    <property type="entry name" value="Reg_factor_effector_dom_sf"/>
</dbReference>
<evidence type="ECO:0000313" key="3">
    <source>
        <dbReference type="Proteomes" id="UP001237642"/>
    </source>
</evidence>
<dbReference type="InterPro" id="IPR006917">
    <property type="entry name" value="SOUL_heme-bd"/>
</dbReference>
<dbReference type="AlphaFoldDB" id="A0AAD8GV10"/>
<dbReference type="PANTHER" id="PTHR11220">
    <property type="entry name" value="HEME-BINDING PROTEIN-RELATED"/>
    <property type="match status" value="1"/>
</dbReference>
<dbReference type="SUPFAM" id="SSF55136">
    <property type="entry name" value="Probable bacterial effector-binding domain"/>
    <property type="match status" value="1"/>
</dbReference>
<comment type="similarity">
    <text evidence="1">Belongs to the HEBP family.</text>
</comment>
<protein>
    <submittedName>
        <fullName evidence="2">Heme-binding-like protein, chloroplastic</fullName>
    </submittedName>
</protein>